<dbReference type="KEGG" id="cre:CHLRE_02g141706v5"/>
<dbReference type="InterPro" id="IPR009019">
    <property type="entry name" value="KH_sf_prok-type"/>
</dbReference>
<evidence type="ECO:0000256" key="1">
    <source>
        <dbReference type="ARBA" id="ARBA00007921"/>
    </source>
</evidence>
<organism evidence="8 9">
    <name type="scientific">Chlamydomonas reinhardtii</name>
    <name type="common">Chlamydomonas smithii</name>
    <dbReference type="NCBI Taxonomy" id="3055"/>
    <lineage>
        <taxon>Eukaryota</taxon>
        <taxon>Viridiplantae</taxon>
        <taxon>Chlorophyta</taxon>
        <taxon>core chlorophytes</taxon>
        <taxon>Chlorophyceae</taxon>
        <taxon>CS clade</taxon>
        <taxon>Chlamydomonadales</taxon>
        <taxon>Chlamydomonadaceae</taxon>
        <taxon>Chlamydomonas</taxon>
    </lineage>
</organism>
<feature type="compositionally biased region" description="Basic residues" evidence="6">
    <location>
        <begin position="59"/>
        <end position="69"/>
    </location>
</feature>
<dbReference type="InterPro" id="IPR030388">
    <property type="entry name" value="G_ERA_dom"/>
</dbReference>
<evidence type="ECO:0000256" key="6">
    <source>
        <dbReference type="SAM" id="MobiDB-lite"/>
    </source>
</evidence>
<dbReference type="HAMAP" id="MF_00367">
    <property type="entry name" value="GTPase_Era"/>
    <property type="match status" value="1"/>
</dbReference>
<dbReference type="GO" id="GO:0043024">
    <property type="term" value="F:ribosomal small subunit binding"/>
    <property type="evidence" value="ECO:0000318"/>
    <property type="project" value="GO_Central"/>
</dbReference>
<sequence>MHSQFALLTRSHRLAPTTTPCATRSIAFERNLHYVRSSADNVEPQPVASTSEPDASGLRLRRRLVRPRKPSSQPQEAGKKPTTSKVDLGLAAASGPATKQRKASKPKQQAAREEDDEEALFFADKEKFSKTILDETNPFYQPALTDEDLAEDPPGHRSGYVAVIGKPNAGKSTLINALVGQKLSIVTYKPQTTRHRVMGILSERDYQMILFDTPGVIEKKRTKLEERMMAAVVHSIKESEAIIAVVDSADKPKEALAMFQPGEGWNGPPMAVLLNKADLLSEEQVDELKSWYKEHCRAEEVFVGSAEHKDGLGALRAWAVSRLPEGPTLYSKSIVSEQPERFFVAECVREQVFLHCEQEVPYCSQVLIKEFTERRTASGQKDFISAEIVVEKESQKGILIGAGGSMLRRIGGAARKEIETFLGRGVYLELSVQGRGVYLELSVQVDKDWRDDKEALSKYGYFNPMII</sequence>
<dbReference type="GeneID" id="5726049"/>
<dbReference type="Gene3D" id="3.30.300.20">
    <property type="match status" value="1"/>
</dbReference>
<comment type="similarity">
    <text evidence="1 5">Belongs to the TRAFAC class TrmE-Era-EngA-EngB-Septin-like GTPase superfamily. Era GTPase family.</text>
</comment>
<dbReference type="InterPro" id="IPR005662">
    <property type="entry name" value="GTPase_Era-like"/>
</dbReference>
<name>A0A2K3E4B6_CHLRE</name>
<keyword evidence="2 5" id="KW-0547">Nucleotide-binding</keyword>
<dbReference type="NCBIfam" id="TIGR00231">
    <property type="entry name" value="small_GTP"/>
    <property type="match status" value="1"/>
</dbReference>
<dbReference type="Gene3D" id="3.40.50.300">
    <property type="entry name" value="P-loop containing nucleotide triphosphate hydrolases"/>
    <property type="match status" value="1"/>
</dbReference>
<dbReference type="GO" id="GO:0019843">
    <property type="term" value="F:rRNA binding"/>
    <property type="evidence" value="ECO:0000318"/>
    <property type="project" value="GO_Central"/>
</dbReference>
<accession>A0A2K3E4B6</accession>
<dbReference type="NCBIfam" id="NF000908">
    <property type="entry name" value="PRK00089.1"/>
    <property type="match status" value="1"/>
</dbReference>
<feature type="region of interest" description="G1" evidence="5">
    <location>
        <begin position="165"/>
        <end position="172"/>
    </location>
</feature>
<evidence type="ECO:0000313" key="8">
    <source>
        <dbReference type="EMBL" id="PNW87616.1"/>
    </source>
</evidence>
<dbReference type="Proteomes" id="UP000006906">
    <property type="component" value="Chromosome 2"/>
</dbReference>
<feature type="region of interest" description="G2" evidence="5">
    <location>
        <begin position="191"/>
        <end position="195"/>
    </location>
</feature>
<evidence type="ECO:0000256" key="4">
    <source>
        <dbReference type="ARBA" id="ARBA00023134"/>
    </source>
</evidence>
<feature type="domain" description="Era-type G" evidence="7">
    <location>
        <begin position="157"/>
        <end position="325"/>
    </location>
</feature>
<feature type="region of interest" description="Disordered" evidence="6">
    <location>
        <begin position="39"/>
        <end position="117"/>
    </location>
</feature>
<dbReference type="InterPro" id="IPR015946">
    <property type="entry name" value="KH_dom-like_a/b"/>
</dbReference>
<dbReference type="GO" id="GO:0000028">
    <property type="term" value="P:ribosomal small subunit assembly"/>
    <property type="evidence" value="ECO:0000318"/>
    <property type="project" value="GO_Central"/>
</dbReference>
<keyword evidence="9" id="KW-1185">Reference proteome</keyword>
<dbReference type="Gramene" id="PNW87616">
    <property type="protein sequence ID" value="PNW87616"/>
    <property type="gene ID" value="CHLRE_02g141706v5"/>
</dbReference>
<dbReference type="PANTHER" id="PTHR42698">
    <property type="entry name" value="GTPASE ERA"/>
    <property type="match status" value="1"/>
</dbReference>
<dbReference type="AlphaFoldDB" id="A0A2K3E4B6"/>
<dbReference type="PROSITE" id="PS51713">
    <property type="entry name" value="G_ERA"/>
    <property type="match status" value="1"/>
</dbReference>
<dbReference type="InterPro" id="IPR004044">
    <property type="entry name" value="KH_dom_type_2"/>
</dbReference>
<reference evidence="8 9" key="1">
    <citation type="journal article" date="2007" name="Science">
        <title>The Chlamydomonas genome reveals the evolution of key animal and plant functions.</title>
        <authorList>
            <person name="Merchant S.S."/>
            <person name="Prochnik S.E."/>
            <person name="Vallon O."/>
            <person name="Harris E.H."/>
            <person name="Karpowicz S.J."/>
            <person name="Witman G.B."/>
            <person name="Terry A."/>
            <person name="Salamov A."/>
            <person name="Fritz-Laylin L.K."/>
            <person name="Marechal-Drouard L."/>
            <person name="Marshall W.F."/>
            <person name="Qu L.H."/>
            <person name="Nelson D.R."/>
            <person name="Sanderfoot A.A."/>
            <person name="Spalding M.H."/>
            <person name="Kapitonov V.V."/>
            <person name="Ren Q."/>
            <person name="Ferris P."/>
            <person name="Lindquist E."/>
            <person name="Shapiro H."/>
            <person name="Lucas S.M."/>
            <person name="Grimwood J."/>
            <person name="Schmutz J."/>
            <person name="Cardol P."/>
            <person name="Cerutti H."/>
            <person name="Chanfreau G."/>
            <person name="Chen C.L."/>
            <person name="Cognat V."/>
            <person name="Croft M.T."/>
            <person name="Dent R."/>
            <person name="Dutcher S."/>
            <person name="Fernandez E."/>
            <person name="Fukuzawa H."/>
            <person name="Gonzalez-Ballester D."/>
            <person name="Gonzalez-Halphen D."/>
            <person name="Hallmann A."/>
            <person name="Hanikenne M."/>
            <person name="Hippler M."/>
            <person name="Inwood W."/>
            <person name="Jabbari K."/>
            <person name="Kalanon M."/>
            <person name="Kuras R."/>
            <person name="Lefebvre P.A."/>
            <person name="Lemaire S.D."/>
            <person name="Lobanov A.V."/>
            <person name="Lohr M."/>
            <person name="Manuell A."/>
            <person name="Meier I."/>
            <person name="Mets L."/>
            <person name="Mittag M."/>
            <person name="Mittelmeier T."/>
            <person name="Moroney J.V."/>
            <person name="Moseley J."/>
            <person name="Napoli C."/>
            <person name="Nedelcu A.M."/>
            <person name="Niyogi K."/>
            <person name="Novoselov S.V."/>
            <person name="Paulsen I.T."/>
            <person name="Pazour G."/>
            <person name="Purton S."/>
            <person name="Ral J.P."/>
            <person name="Riano-Pachon D.M."/>
            <person name="Riekhof W."/>
            <person name="Rymarquis L."/>
            <person name="Schroda M."/>
            <person name="Stern D."/>
            <person name="Umen J."/>
            <person name="Willows R."/>
            <person name="Wilson N."/>
            <person name="Zimmer S.L."/>
            <person name="Allmer J."/>
            <person name="Balk J."/>
            <person name="Bisova K."/>
            <person name="Chen C.J."/>
            <person name="Elias M."/>
            <person name="Gendler K."/>
            <person name="Hauser C."/>
            <person name="Lamb M.R."/>
            <person name="Ledford H."/>
            <person name="Long J.C."/>
            <person name="Minagawa J."/>
            <person name="Page M.D."/>
            <person name="Pan J."/>
            <person name="Pootakham W."/>
            <person name="Roje S."/>
            <person name="Rose A."/>
            <person name="Stahlberg E."/>
            <person name="Terauchi A.M."/>
            <person name="Yang P."/>
            <person name="Ball S."/>
            <person name="Bowler C."/>
            <person name="Dieckmann C.L."/>
            <person name="Gladyshev V.N."/>
            <person name="Green P."/>
            <person name="Jorgensen R."/>
            <person name="Mayfield S."/>
            <person name="Mueller-Roeber B."/>
            <person name="Rajamani S."/>
            <person name="Sayre R.T."/>
            <person name="Brokstein P."/>
            <person name="Dubchak I."/>
            <person name="Goodstein D."/>
            <person name="Hornick L."/>
            <person name="Huang Y.W."/>
            <person name="Jhaveri J."/>
            <person name="Luo Y."/>
            <person name="Martinez D."/>
            <person name="Ngau W.C."/>
            <person name="Otillar B."/>
            <person name="Poliakov A."/>
            <person name="Porter A."/>
            <person name="Szajkowski L."/>
            <person name="Werner G."/>
            <person name="Zhou K."/>
            <person name="Grigoriev I.V."/>
            <person name="Rokhsar D.S."/>
            <person name="Grossman A.R."/>
        </authorList>
    </citation>
    <scope>NUCLEOTIDE SEQUENCE [LARGE SCALE GENOMIC DNA]</scope>
    <source>
        <strain evidence="9">CC-503</strain>
    </source>
</reference>
<dbReference type="FunFam" id="3.40.50.300:FF:002220">
    <property type="entry name" value="GTPase Era, mitochondrial"/>
    <property type="match status" value="1"/>
</dbReference>
<dbReference type="STRING" id="3055.A0A2K3E4B6"/>
<dbReference type="ExpressionAtlas" id="A0A2K3E4B6">
    <property type="expression patterns" value="baseline"/>
</dbReference>
<feature type="region of interest" description="G3" evidence="5">
    <location>
        <begin position="212"/>
        <end position="215"/>
    </location>
</feature>
<dbReference type="Pfam" id="PF01926">
    <property type="entry name" value="MMR_HSR1"/>
    <property type="match status" value="1"/>
</dbReference>
<dbReference type="CDD" id="cd04163">
    <property type="entry name" value="Era"/>
    <property type="match status" value="1"/>
</dbReference>
<evidence type="ECO:0000256" key="2">
    <source>
        <dbReference type="ARBA" id="ARBA00022741"/>
    </source>
</evidence>
<evidence type="ECO:0000313" key="9">
    <source>
        <dbReference type="Proteomes" id="UP000006906"/>
    </source>
</evidence>
<dbReference type="PRINTS" id="PR00326">
    <property type="entry name" value="GTP1OBG"/>
</dbReference>
<dbReference type="InterPro" id="IPR027417">
    <property type="entry name" value="P-loop_NTPase"/>
</dbReference>
<feature type="region of interest" description="G4" evidence="5">
    <location>
        <begin position="275"/>
        <end position="278"/>
    </location>
</feature>
<dbReference type="FunCoup" id="A0A2K3E4B6">
    <property type="interactions" value="447"/>
</dbReference>
<dbReference type="EMBL" id="CM008963">
    <property type="protein sequence ID" value="PNW87616.1"/>
    <property type="molecule type" value="Genomic_DNA"/>
</dbReference>
<keyword evidence="3" id="KW-0694">RNA-binding</keyword>
<feature type="region of interest" description="G5" evidence="5">
    <location>
        <begin position="304"/>
        <end position="306"/>
    </location>
</feature>
<dbReference type="InterPro" id="IPR005225">
    <property type="entry name" value="Small_GTP-bd"/>
</dbReference>
<dbReference type="InterPro" id="IPR006073">
    <property type="entry name" value="GTP-bd"/>
</dbReference>
<protein>
    <recommendedName>
        <fullName evidence="7">Era-type G domain-containing protein</fullName>
    </recommendedName>
</protein>
<feature type="compositionally biased region" description="Polar residues" evidence="6">
    <location>
        <begin position="70"/>
        <end position="85"/>
    </location>
</feature>
<dbReference type="RefSeq" id="XP_042927871.1">
    <property type="nucleotide sequence ID" value="XM_043060107.1"/>
</dbReference>
<dbReference type="OrthoDB" id="8954335at2759"/>
<proteinExistence type="inferred from homology"/>
<dbReference type="InParanoid" id="A0A2K3E4B6"/>
<keyword evidence="4 5" id="KW-0342">GTP-binding</keyword>
<dbReference type="NCBIfam" id="TIGR00436">
    <property type="entry name" value="era"/>
    <property type="match status" value="1"/>
</dbReference>
<evidence type="ECO:0000259" key="7">
    <source>
        <dbReference type="PROSITE" id="PS51713"/>
    </source>
</evidence>
<gene>
    <name evidence="8" type="ORF">CHLRE_02g141706v5</name>
</gene>
<dbReference type="PANTHER" id="PTHR42698:SF2">
    <property type="entry name" value="GTPASE ERA-LIKE, CHLOROPLASTIC"/>
    <property type="match status" value="1"/>
</dbReference>
<dbReference type="SUPFAM" id="SSF52540">
    <property type="entry name" value="P-loop containing nucleoside triphosphate hydrolases"/>
    <property type="match status" value="1"/>
</dbReference>
<dbReference type="SUPFAM" id="SSF54814">
    <property type="entry name" value="Prokaryotic type KH domain (KH-domain type II)"/>
    <property type="match status" value="1"/>
</dbReference>
<evidence type="ECO:0000256" key="5">
    <source>
        <dbReference type="PROSITE-ProRule" id="PRU01050"/>
    </source>
</evidence>
<dbReference type="Pfam" id="PF07650">
    <property type="entry name" value="KH_2"/>
    <property type="match status" value="1"/>
</dbReference>
<dbReference type="CDD" id="cd22534">
    <property type="entry name" value="KH-II_Era"/>
    <property type="match status" value="1"/>
</dbReference>
<dbReference type="GO" id="GO:0005525">
    <property type="term" value="F:GTP binding"/>
    <property type="evidence" value="ECO:0007669"/>
    <property type="project" value="UniProtKB-UniRule"/>
</dbReference>
<evidence type="ECO:0000256" key="3">
    <source>
        <dbReference type="ARBA" id="ARBA00022884"/>
    </source>
</evidence>